<dbReference type="Proteomes" id="UP001620460">
    <property type="component" value="Unassembled WGS sequence"/>
</dbReference>
<accession>A0ABW8JW32</accession>
<dbReference type="RefSeq" id="WP_404634186.1">
    <property type="nucleotide sequence ID" value="NZ_JADIKM010000003.1"/>
</dbReference>
<keyword evidence="2" id="KW-1185">Reference proteome</keyword>
<sequence length="121" mass="13254">MKLQFDGQQLRVRIDEEELAVLLRGDAVDAATHAGDAFTLHCTLQLHAQAEARMDGPAERCQLHLPEQAVRELASRLPTRDGLQFALPGATPANTLALLFDVDVRDSARRLKAARHAAPKP</sequence>
<dbReference type="EMBL" id="JADIKM010000003">
    <property type="protein sequence ID" value="MFK2905078.1"/>
    <property type="molecule type" value="Genomic_DNA"/>
</dbReference>
<organism evidence="1 2">
    <name type="scientific">Dyella ginsengisoli</name>
    <dbReference type="NCBI Taxonomy" id="363848"/>
    <lineage>
        <taxon>Bacteria</taxon>
        <taxon>Pseudomonadati</taxon>
        <taxon>Pseudomonadota</taxon>
        <taxon>Gammaproteobacteria</taxon>
        <taxon>Lysobacterales</taxon>
        <taxon>Rhodanobacteraceae</taxon>
        <taxon>Dyella</taxon>
    </lineage>
</organism>
<evidence type="ECO:0000313" key="2">
    <source>
        <dbReference type="Proteomes" id="UP001620460"/>
    </source>
</evidence>
<reference evidence="1 2" key="1">
    <citation type="submission" date="2020-10" db="EMBL/GenBank/DDBJ databases">
        <title>Phylogeny of dyella-like bacteria.</title>
        <authorList>
            <person name="Fu J."/>
        </authorList>
    </citation>
    <scope>NUCLEOTIDE SEQUENCE [LARGE SCALE GENOMIC DNA]</scope>
    <source>
        <strain evidence="1 2">Gsoil3046</strain>
    </source>
</reference>
<protein>
    <submittedName>
        <fullName evidence="1">Uncharacterized protein</fullName>
    </submittedName>
</protein>
<gene>
    <name evidence="1" type="ORF">ISP17_14035</name>
</gene>
<name>A0ABW8JW32_9GAMM</name>
<evidence type="ECO:0000313" key="1">
    <source>
        <dbReference type="EMBL" id="MFK2905078.1"/>
    </source>
</evidence>
<proteinExistence type="predicted"/>
<comment type="caution">
    <text evidence="1">The sequence shown here is derived from an EMBL/GenBank/DDBJ whole genome shotgun (WGS) entry which is preliminary data.</text>
</comment>